<accession>A0A9D2M6T0</accession>
<dbReference type="EMBL" id="DWYG01000137">
    <property type="protein sequence ID" value="HJB42446.1"/>
    <property type="molecule type" value="Genomic_DNA"/>
</dbReference>
<name>A0A9D2M6T0_9FIRM</name>
<feature type="signal peptide" evidence="1">
    <location>
        <begin position="1"/>
        <end position="21"/>
    </location>
</feature>
<organism evidence="2 3">
    <name type="scientific">Candidatus Gemmiger avicola</name>
    <dbReference type="NCBI Taxonomy" id="2838605"/>
    <lineage>
        <taxon>Bacteria</taxon>
        <taxon>Bacillati</taxon>
        <taxon>Bacillota</taxon>
        <taxon>Clostridia</taxon>
        <taxon>Eubacteriales</taxon>
        <taxon>Gemmiger</taxon>
    </lineage>
</organism>
<dbReference type="PROSITE" id="PS51257">
    <property type="entry name" value="PROKAR_LIPOPROTEIN"/>
    <property type="match status" value="1"/>
</dbReference>
<evidence type="ECO:0000256" key="1">
    <source>
        <dbReference type="SAM" id="SignalP"/>
    </source>
</evidence>
<feature type="chain" id="PRO_5039724695" description="PepSY domain-containing protein" evidence="1">
    <location>
        <begin position="22"/>
        <end position="466"/>
    </location>
</feature>
<reference evidence="2" key="2">
    <citation type="submission" date="2021-04" db="EMBL/GenBank/DDBJ databases">
        <authorList>
            <person name="Gilroy R."/>
        </authorList>
    </citation>
    <scope>NUCLEOTIDE SEQUENCE</scope>
    <source>
        <strain evidence="2">ChiBcec8-13705</strain>
    </source>
</reference>
<gene>
    <name evidence="2" type="ORF">H9945_08105</name>
</gene>
<dbReference type="Proteomes" id="UP000886803">
    <property type="component" value="Unassembled WGS sequence"/>
</dbReference>
<evidence type="ECO:0000313" key="2">
    <source>
        <dbReference type="EMBL" id="HJB42446.1"/>
    </source>
</evidence>
<proteinExistence type="predicted"/>
<keyword evidence="1" id="KW-0732">Signal</keyword>
<comment type="caution">
    <text evidence="2">The sequence shown here is derived from an EMBL/GenBank/DDBJ whole genome shotgun (WGS) entry which is preliminary data.</text>
</comment>
<sequence length="466" mass="50309">MNRRFLSVLLALSLTACTAGFGSEPTVAEDVVVSGTPSAAELALDTALPDYEQLYAVDYHGDTLPWRDDRAVYAQAIDDTGAPTGEGMIELTPPGATELGWEEAMRRALALCAQAQIDCADLSWSVQYYAAEIADLAGVRPFYEVICQNGVQQLLTLRFDSTTGALQRFEVSGDLPGEQPILTLLTCGGSVRDEGVALLDALRAGEEPDDAAWDAFWATPAGAILQADPARSSTLLTLDSQTLTPYETAWQTYRAALETRRDTNAPALAGAMLSTGGLTVQETGAPVAEALPESWQDAVAKLLNGRESLTADYTLTLDDGSQWLVTVDLVRYAVLDAHRCDIADPVRQRESAELSLRTAELEEGASYPYSIPYILTEPHYDNPTTAEDLEATVRTLTEYLQALENEKATLIGNSSGLYLPDGSTISYDLQSGEDPSKVAVQGLRDRITLLQRNRVRVALGLGAEYD</sequence>
<reference evidence="2" key="1">
    <citation type="journal article" date="2021" name="PeerJ">
        <title>Extensive microbial diversity within the chicken gut microbiome revealed by metagenomics and culture.</title>
        <authorList>
            <person name="Gilroy R."/>
            <person name="Ravi A."/>
            <person name="Getino M."/>
            <person name="Pursley I."/>
            <person name="Horton D.L."/>
            <person name="Alikhan N.F."/>
            <person name="Baker D."/>
            <person name="Gharbi K."/>
            <person name="Hall N."/>
            <person name="Watson M."/>
            <person name="Adriaenssens E.M."/>
            <person name="Foster-Nyarko E."/>
            <person name="Jarju S."/>
            <person name="Secka A."/>
            <person name="Antonio M."/>
            <person name="Oren A."/>
            <person name="Chaudhuri R.R."/>
            <person name="La Ragione R."/>
            <person name="Hildebrand F."/>
            <person name="Pallen M.J."/>
        </authorList>
    </citation>
    <scope>NUCLEOTIDE SEQUENCE</scope>
    <source>
        <strain evidence="2">ChiBcec8-13705</strain>
    </source>
</reference>
<protein>
    <recommendedName>
        <fullName evidence="4">PepSY domain-containing protein</fullName>
    </recommendedName>
</protein>
<evidence type="ECO:0000313" key="3">
    <source>
        <dbReference type="Proteomes" id="UP000886803"/>
    </source>
</evidence>
<dbReference type="AlphaFoldDB" id="A0A9D2M6T0"/>
<evidence type="ECO:0008006" key="4">
    <source>
        <dbReference type="Google" id="ProtNLM"/>
    </source>
</evidence>